<evidence type="ECO:0000256" key="1">
    <source>
        <dbReference type="SAM" id="MobiDB-lite"/>
    </source>
</evidence>
<feature type="region of interest" description="Disordered" evidence="1">
    <location>
        <begin position="1"/>
        <end position="32"/>
    </location>
</feature>
<gene>
    <name evidence="3" type="ORF">S03H2_14138</name>
</gene>
<dbReference type="AlphaFoldDB" id="X1GBN7"/>
<keyword evidence="2" id="KW-1133">Transmembrane helix</keyword>
<keyword evidence="2" id="KW-0472">Membrane</keyword>
<feature type="transmembrane region" description="Helical" evidence="2">
    <location>
        <begin position="201"/>
        <end position="220"/>
    </location>
</feature>
<protein>
    <submittedName>
        <fullName evidence="3">Uncharacterized protein</fullName>
    </submittedName>
</protein>
<evidence type="ECO:0000256" key="2">
    <source>
        <dbReference type="SAM" id="Phobius"/>
    </source>
</evidence>
<proteinExistence type="predicted"/>
<keyword evidence="2" id="KW-0812">Transmembrane</keyword>
<dbReference type="EMBL" id="BARU01007170">
    <property type="protein sequence ID" value="GAH42240.1"/>
    <property type="molecule type" value="Genomic_DNA"/>
</dbReference>
<sequence length="227" mass="25134">MAIKPDGSRKSWPTLDSEANKDENENSQATEEQKLLERNWPGWEQVVIQEKRPTAVYLPRSLFAENADIYVFLACGSPKGWIALGEKSGYLSRDRRSFAGNLLRCEAIVFLQLVSIAAVAVMASSLLSWPVACFLSLAIYLVGSLRPYLQDVTQFWGHLDKTLAGYAIKGAATVVPNFASYRASEYIGVGEIINLDKLSGLLIHTSVFVVGLMMLAYLLLRSRELGK</sequence>
<feature type="transmembrane region" description="Helical" evidence="2">
    <location>
        <begin position="126"/>
        <end position="143"/>
    </location>
</feature>
<organism evidence="3">
    <name type="scientific">marine sediment metagenome</name>
    <dbReference type="NCBI Taxonomy" id="412755"/>
    <lineage>
        <taxon>unclassified sequences</taxon>
        <taxon>metagenomes</taxon>
        <taxon>ecological metagenomes</taxon>
    </lineage>
</organism>
<feature type="transmembrane region" description="Helical" evidence="2">
    <location>
        <begin position="163"/>
        <end position="181"/>
    </location>
</feature>
<comment type="caution">
    <text evidence="3">The sequence shown here is derived from an EMBL/GenBank/DDBJ whole genome shotgun (WGS) entry which is preliminary data.</text>
</comment>
<accession>X1GBN7</accession>
<evidence type="ECO:0000313" key="3">
    <source>
        <dbReference type="EMBL" id="GAH42240.1"/>
    </source>
</evidence>
<feature type="transmembrane region" description="Helical" evidence="2">
    <location>
        <begin position="102"/>
        <end position="120"/>
    </location>
</feature>
<reference evidence="3" key="1">
    <citation type="journal article" date="2014" name="Front. Microbiol.">
        <title>High frequency of phylogenetically diverse reductive dehalogenase-homologous genes in deep subseafloor sedimentary metagenomes.</title>
        <authorList>
            <person name="Kawai M."/>
            <person name="Futagami T."/>
            <person name="Toyoda A."/>
            <person name="Takaki Y."/>
            <person name="Nishi S."/>
            <person name="Hori S."/>
            <person name="Arai W."/>
            <person name="Tsubouchi T."/>
            <person name="Morono Y."/>
            <person name="Uchiyama I."/>
            <person name="Ito T."/>
            <person name="Fujiyama A."/>
            <person name="Inagaki F."/>
            <person name="Takami H."/>
        </authorList>
    </citation>
    <scope>NUCLEOTIDE SEQUENCE</scope>
    <source>
        <strain evidence="3">Expedition CK06-06</strain>
    </source>
</reference>
<name>X1GBN7_9ZZZZ</name>